<evidence type="ECO:0000313" key="18">
    <source>
        <dbReference type="EMBL" id="KIL21890.1"/>
    </source>
</evidence>
<evidence type="ECO:0000256" key="12">
    <source>
        <dbReference type="ARBA" id="ARBA00047318"/>
    </source>
</evidence>
<dbReference type="EC" id="2.3.1.179" evidence="3 14"/>
<dbReference type="InterPro" id="IPR014031">
    <property type="entry name" value="Ketoacyl_synth_C"/>
</dbReference>
<dbReference type="InterPro" id="IPR016039">
    <property type="entry name" value="Thiolase-like"/>
</dbReference>
<keyword evidence="8" id="KW-0443">Lipid metabolism</keyword>
<dbReference type="NCBIfam" id="NF004970">
    <property type="entry name" value="PRK06333.1"/>
    <property type="match status" value="1"/>
</dbReference>
<dbReference type="PROSITE" id="PS00606">
    <property type="entry name" value="KS3_1"/>
    <property type="match status" value="1"/>
</dbReference>
<organism evidence="18 19">
    <name type="scientific">Bacillus pumilus</name>
    <name type="common">Bacillus mesentericus</name>
    <dbReference type="NCBI Taxonomy" id="1408"/>
    <lineage>
        <taxon>Bacteria</taxon>
        <taxon>Bacillati</taxon>
        <taxon>Bacillota</taxon>
        <taxon>Bacilli</taxon>
        <taxon>Bacillales</taxon>
        <taxon>Bacillaceae</taxon>
        <taxon>Bacillus</taxon>
    </lineage>
</organism>
<evidence type="ECO:0000256" key="5">
    <source>
        <dbReference type="ARBA" id="ARBA00022516"/>
    </source>
</evidence>
<dbReference type="Pfam" id="PF02801">
    <property type="entry name" value="Ketoacyl-synt_C"/>
    <property type="match status" value="1"/>
</dbReference>
<evidence type="ECO:0000256" key="6">
    <source>
        <dbReference type="ARBA" id="ARBA00022679"/>
    </source>
</evidence>
<dbReference type="SMART" id="SM00825">
    <property type="entry name" value="PKS_KS"/>
    <property type="match status" value="1"/>
</dbReference>
<keyword evidence="6 14" id="KW-0808">Transferase</keyword>
<dbReference type="FunFam" id="3.40.47.10:FF:000026">
    <property type="entry name" value="3-oxoacyl-[acyl-carrier-protein] synthase 2"/>
    <property type="match status" value="1"/>
</dbReference>
<dbReference type="PANTHER" id="PTHR11712:SF336">
    <property type="entry name" value="3-OXOACYL-[ACYL-CARRIER-PROTEIN] SYNTHASE, MITOCHONDRIAL"/>
    <property type="match status" value="1"/>
</dbReference>
<protein>
    <recommendedName>
        <fullName evidence="4 14">3-oxoacyl-[acyl-carrier-protein] synthase 2</fullName>
        <ecNumber evidence="3 14">2.3.1.179</ecNumber>
    </recommendedName>
</protein>
<dbReference type="AlphaFoldDB" id="A0AB34QW50"/>
<evidence type="ECO:0000259" key="17">
    <source>
        <dbReference type="PROSITE" id="PS52004"/>
    </source>
</evidence>
<gene>
    <name evidence="18" type="ORF">B4127_1141</name>
</gene>
<evidence type="ECO:0000256" key="8">
    <source>
        <dbReference type="ARBA" id="ARBA00023098"/>
    </source>
</evidence>
<keyword evidence="7" id="KW-0276">Fatty acid metabolism</keyword>
<dbReference type="SUPFAM" id="SSF53901">
    <property type="entry name" value="Thiolase-like"/>
    <property type="match status" value="2"/>
</dbReference>
<dbReference type="NCBIfam" id="TIGR03150">
    <property type="entry name" value="fabF"/>
    <property type="match status" value="1"/>
</dbReference>
<dbReference type="InterPro" id="IPR014030">
    <property type="entry name" value="Ketoacyl_synth_N"/>
</dbReference>
<dbReference type="EMBL" id="JXCL01000012">
    <property type="protein sequence ID" value="KIL21890.1"/>
    <property type="molecule type" value="Genomic_DNA"/>
</dbReference>
<reference evidence="18 19" key="1">
    <citation type="submission" date="2014-12" db="EMBL/GenBank/DDBJ databases">
        <title>Draft Genome Sequences of Five Spore-Forming Food Isolates of Bacillus pumilus.</title>
        <authorList>
            <person name="de Jong A."/>
            <person name="van Heel A.J."/>
            <person name="Montalban-Lopez M."/>
            <person name="Krawczyk A.O."/>
            <person name="Berendsen E.M."/>
            <person name="Wells-Bennik M."/>
            <person name="Kuipers O.P."/>
        </authorList>
    </citation>
    <scope>NUCLEOTIDE SEQUENCE [LARGE SCALE GENOMIC DNA]</scope>
    <source>
        <strain evidence="18 19">B4127</strain>
    </source>
</reference>
<dbReference type="GO" id="GO:0006633">
    <property type="term" value="P:fatty acid biosynthetic process"/>
    <property type="evidence" value="ECO:0007669"/>
    <property type="project" value="UniProtKB-UniRule"/>
</dbReference>
<evidence type="ECO:0000256" key="3">
    <source>
        <dbReference type="ARBA" id="ARBA00012356"/>
    </source>
</evidence>
<dbReference type="RefSeq" id="WP_003211631.1">
    <property type="nucleotide sequence ID" value="NZ_CAVNYE010000001.1"/>
</dbReference>
<evidence type="ECO:0000256" key="11">
    <source>
        <dbReference type="ARBA" id="ARBA00024006"/>
    </source>
</evidence>
<dbReference type="Proteomes" id="UP000031978">
    <property type="component" value="Unassembled WGS sequence"/>
</dbReference>
<keyword evidence="10 14" id="KW-0012">Acyltransferase</keyword>
<feature type="domain" description="Ketosynthase family 3 (KS3)" evidence="17">
    <location>
        <begin position="3"/>
        <end position="410"/>
    </location>
</feature>
<keyword evidence="5 14" id="KW-0444">Lipid biosynthesis</keyword>
<evidence type="ECO:0000313" key="19">
    <source>
        <dbReference type="Proteomes" id="UP000031978"/>
    </source>
</evidence>
<dbReference type="Pfam" id="PF00109">
    <property type="entry name" value="ketoacyl-synt"/>
    <property type="match status" value="1"/>
</dbReference>
<evidence type="ECO:0000256" key="1">
    <source>
        <dbReference type="ARBA" id="ARBA00005194"/>
    </source>
</evidence>
<dbReference type="PIRSF" id="PIRSF000447">
    <property type="entry name" value="KAS_II"/>
    <property type="match status" value="1"/>
</dbReference>
<evidence type="ECO:0000256" key="14">
    <source>
        <dbReference type="PIRNR" id="PIRNR000447"/>
    </source>
</evidence>
<dbReference type="InterPro" id="IPR000794">
    <property type="entry name" value="Beta-ketoacyl_synthase"/>
</dbReference>
<proteinExistence type="inferred from homology"/>
<dbReference type="NCBIfam" id="NF005589">
    <property type="entry name" value="PRK07314.1"/>
    <property type="match status" value="1"/>
</dbReference>
<dbReference type="PANTHER" id="PTHR11712">
    <property type="entry name" value="POLYKETIDE SYNTHASE-RELATED"/>
    <property type="match status" value="1"/>
</dbReference>
<dbReference type="InterPro" id="IPR017568">
    <property type="entry name" value="3-oxoacyl-ACP_synth-2"/>
</dbReference>
<dbReference type="InterPro" id="IPR020841">
    <property type="entry name" value="PKS_Beta-ketoAc_synthase_dom"/>
</dbReference>
<dbReference type="GO" id="GO:0005829">
    <property type="term" value="C:cytosol"/>
    <property type="evidence" value="ECO:0007669"/>
    <property type="project" value="TreeGrafter"/>
</dbReference>
<feature type="active site" description="For beta-ketoacyl synthase activity" evidence="15">
    <location>
        <position position="164"/>
    </location>
</feature>
<comment type="similarity">
    <text evidence="2 14 16">Belongs to the thiolase-like superfamily. Beta-ketoacyl-ACP synthases family.</text>
</comment>
<comment type="pathway">
    <text evidence="1 14">Lipid metabolism; fatty acid biosynthesis.</text>
</comment>
<comment type="catalytic activity">
    <reaction evidence="12 14">
        <text>(9Z)-hexadecenoyl-[ACP] + malonyl-[ACP] + H(+) = 3-oxo-(11Z)-octadecenoyl-[ACP] + holo-[ACP] + CO2</text>
        <dbReference type="Rhea" id="RHEA:55040"/>
        <dbReference type="Rhea" id="RHEA-COMP:9623"/>
        <dbReference type="Rhea" id="RHEA-COMP:9685"/>
        <dbReference type="Rhea" id="RHEA-COMP:10800"/>
        <dbReference type="Rhea" id="RHEA-COMP:14074"/>
        <dbReference type="ChEBI" id="CHEBI:15378"/>
        <dbReference type="ChEBI" id="CHEBI:16526"/>
        <dbReference type="ChEBI" id="CHEBI:64479"/>
        <dbReference type="ChEBI" id="CHEBI:78449"/>
        <dbReference type="ChEBI" id="CHEBI:83989"/>
        <dbReference type="ChEBI" id="CHEBI:138538"/>
        <dbReference type="EC" id="2.3.1.179"/>
    </reaction>
</comment>
<name>A0AB34QW50_BACPU</name>
<dbReference type="InterPro" id="IPR018201">
    <property type="entry name" value="Ketoacyl_synth_AS"/>
</dbReference>
<dbReference type="GO" id="GO:0004315">
    <property type="term" value="F:3-oxoacyl-[acyl-carrier-protein] synthase activity"/>
    <property type="evidence" value="ECO:0007669"/>
    <property type="project" value="UniProtKB-UniRule"/>
</dbReference>
<keyword evidence="9 14" id="KW-0275">Fatty acid biosynthesis</keyword>
<evidence type="ECO:0000256" key="4">
    <source>
        <dbReference type="ARBA" id="ARBA00014657"/>
    </source>
</evidence>
<evidence type="ECO:0000256" key="10">
    <source>
        <dbReference type="ARBA" id="ARBA00023315"/>
    </source>
</evidence>
<dbReference type="PROSITE" id="PS52004">
    <property type="entry name" value="KS3_2"/>
    <property type="match status" value="1"/>
</dbReference>
<evidence type="ECO:0000256" key="13">
    <source>
        <dbReference type="ARBA" id="ARBA00047659"/>
    </source>
</evidence>
<dbReference type="CDD" id="cd00834">
    <property type="entry name" value="KAS_I_II"/>
    <property type="match status" value="1"/>
</dbReference>
<evidence type="ECO:0000256" key="2">
    <source>
        <dbReference type="ARBA" id="ARBA00008467"/>
    </source>
</evidence>
<dbReference type="Gene3D" id="3.40.47.10">
    <property type="match status" value="1"/>
</dbReference>
<evidence type="ECO:0000256" key="9">
    <source>
        <dbReference type="ARBA" id="ARBA00023160"/>
    </source>
</evidence>
<comment type="catalytic activity">
    <reaction evidence="13 14">
        <text>a fatty acyl-[ACP] + malonyl-[ACP] + H(+) = a 3-oxoacyl-[ACP] + holo-[ACP] + CO2</text>
        <dbReference type="Rhea" id="RHEA:22836"/>
        <dbReference type="Rhea" id="RHEA-COMP:9623"/>
        <dbReference type="Rhea" id="RHEA-COMP:9685"/>
        <dbReference type="Rhea" id="RHEA-COMP:9916"/>
        <dbReference type="Rhea" id="RHEA-COMP:14125"/>
        <dbReference type="ChEBI" id="CHEBI:15378"/>
        <dbReference type="ChEBI" id="CHEBI:16526"/>
        <dbReference type="ChEBI" id="CHEBI:64479"/>
        <dbReference type="ChEBI" id="CHEBI:78449"/>
        <dbReference type="ChEBI" id="CHEBI:78776"/>
        <dbReference type="ChEBI" id="CHEBI:138651"/>
    </reaction>
</comment>
<sequence>MDKKRVVVTGLGALTPLGNDVESTWKNALAGVSGVGPITRVDSSEYTAKVAAELKDFNIEDYMEKKEARKMARFTQYAVVAAQKALEDSRLEITDEIAPRVGVWVGSGIGGLETFEEQFEVYSNKGARRVSPFFVPMMIPDMATGQISIALGAKGVNSCTVTACATGTNSIGDAFKVIQRGDADAMITGGTEAPLTKMSFAGFCANKALSTNPDPETASRPFDKNRDGFVMGEGAGIVVLEELEHALKRGATIYAEIVGYGSTGDAYHITAPAPNGEGGVRAMKEAIRDAGLSVEEIDYINAHGTSTPYNDKFETMAIKEVFGEHANQLAISSTKSMTGHLLGAAGGVEAIFSVLAIKDSVIPPTINLVTPDEECDLDYVANEARSKEVQVALSNSLGFGGHNATIIFKKYEA</sequence>
<evidence type="ECO:0000256" key="15">
    <source>
        <dbReference type="PIRSR" id="PIRSR000447-1"/>
    </source>
</evidence>
<comment type="caution">
    <text evidence="18">The sequence shown here is derived from an EMBL/GenBank/DDBJ whole genome shotgun (WGS) entry which is preliminary data.</text>
</comment>
<evidence type="ECO:0000256" key="16">
    <source>
        <dbReference type="RuleBase" id="RU003694"/>
    </source>
</evidence>
<comment type="function">
    <text evidence="11 14">Involved in the type II fatty acid elongation cycle. Catalyzes the elongation of a wide range of acyl-ACP by the addition of two carbons from malonyl-ACP to an acyl acceptor. Can efficiently catalyze the conversion of palmitoleoyl-ACP (cis-hexadec-9-enoyl-ACP) to cis-vaccenoyl-ACP (cis-octadec-11-enoyl-ACP), an essential step in the thermal regulation of fatty acid composition.</text>
</comment>
<accession>A0AB34QW50</accession>
<evidence type="ECO:0000256" key="7">
    <source>
        <dbReference type="ARBA" id="ARBA00022832"/>
    </source>
</evidence>